<dbReference type="PANTHER" id="PTHR10622:SF12">
    <property type="entry name" value="HET DOMAIN-CONTAINING PROTEIN"/>
    <property type="match status" value="1"/>
</dbReference>
<feature type="domain" description="Heterokaryon incompatibility" evidence="1">
    <location>
        <begin position="22"/>
        <end position="111"/>
    </location>
</feature>
<protein>
    <submittedName>
        <fullName evidence="3">Heterokaryon incompatibility protein-domain-containing protein</fullName>
    </submittedName>
</protein>
<dbReference type="AlphaFoldDB" id="A0AA39XIK7"/>
<accession>A0AA39XIK7</accession>
<organism evidence="3 4">
    <name type="scientific">Immersiella caudata</name>
    <dbReference type="NCBI Taxonomy" id="314043"/>
    <lineage>
        <taxon>Eukaryota</taxon>
        <taxon>Fungi</taxon>
        <taxon>Dikarya</taxon>
        <taxon>Ascomycota</taxon>
        <taxon>Pezizomycotina</taxon>
        <taxon>Sordariomycetes</taxon>
        <taxon>Sordariomycetidae</taxon>
        <taxon>Sordariales</taxon>
        <taxon>Lasiosphaeriaceae</taxon>
        <taxon>Immersiella</taxon>
    </lineage>
</organism>
<dbReference type="Proteomes" id="UP001175000">
    <property type="component" value="Unassembled WGS sequence"/>
</dbReference>
<proteinExistence type="predicted"/>
<dbReference type="EMBL" id="JAULSU010000001">
    <property type="protein sequence ID" value="KAK0633987.1"/>
    <property type="molecule type" value="Genomic_DNA"/>
</dbReference>
<dbReference type="Pfam" id="PF06985">
    <property type="entry name" value="HET"/>
    <property type="match status" value="1"/>
</dbReference>
<dbReference type="Pfam" id="PF26640">
    <property type="entry name" value="DUF8212"/>
    <property type="match status" value="1"/>
</dbReference>
<name>A0AA39XIK7_9PEZI</name>
<reference evidence="3" key="1">
    <citation type="submission" date="2023-06" db="EMBL/GenBank/DDBJ databases">
        <title>Genome-scale phylogeny and comparative genomics of the fungal order Sordariales.</title>
        <authorList>
            <consortium name="Lawrence Berkeley National Laboratory"/>
            <person name="Hensen N."/>
            <person name="Bonometti L."/>
            <person name="Westerberg I."/>
            <person name="Brannstrom I.O."/>
            <person name="Guillou S."/>
            <person name="Cros-Aarteil S."/>
            <person name="Calhoun S."/>
            <person name="Haridas S."/>
            <person name="Kuo A."/>
            <person name="Mondo S."/>
            <person name="Pangilinan J."/>
            <person name="Riley R."/>
            <person name="Labutti K."/>
            <person name="Andreopoulos B."/>
            <person name="Lipzen A."/>
            <person name="Chen C."/>
            <person name="Yanf M."/>
            <person name="Daum C."/>
            <person name="Ng V."/>
            <person name="Clum A."/>
            <person name="Steindorff A."/>
            <person name="Ohm R."/>
            <person name="Martin F."/>
            <person name="Silar P."/>
            <person name="Natvig D."/>
            <person name="Lalanne C."/>
            <person name="Gautier V."/>
            <person name="Ament-Velasquez S.L."/>
            <person name="Kruys A."/>
            <person name="Hutchinson M.I."/>
            <person name="Powell A.J."/>
            <person name="Barry K."/>
            <person name="Miller A.N."/>
            <person name="Grigoriev I.V."/>
            <person name="Debuchy R."/>
            <person name="Gladieux P."/>
            <person name="Thoren M.H."/>
            <person name="Johannesson H."/>
        </authorList>
    </citation>
    <scope>NUCLEOTIDE SEQUENCE</scope>
    <source>
        <strain evidence="3">CBS 606.72</strain>
    </source>
</reference>
<dbReference type="InterPro" id="IPR058525">
    <property type="entry name" value="DUF8212"/>
</dbReference>
<comment type="caution">
    <text evidence="3">The sequence shown here is derived from an EMBL/GenBank/DDBJ whole genome shotgun (WGS) entry which is preliminary data.</text>
</comment>
<evidence type="ECO:0000313" key="3">
    <source>
        <dbReference type="EMBL" id="KAK0633987.1"/>
    </source>
</evidence>
<evidence type="ECO:0000313" key="4">
    <source>
        <dbReference type="Proteomes" id="UP001175000"/>
    </source>
</evidence>
<gene>
    <name evidence="3" type="ORF">B0T14DRAFT_534013</name>
</gene>
<dbReference type="PANTHER" id="PTHR10622">
    <property type="entry name" value="HET DOMAIN-CONTAINING PROTEIN"/>
    <property type="match status" value="1"/>
</dbReference>
<sequence length="260" mass="29354">MRLIATSNLTVVEQVGYRVPPYGILSHTWEDAEVTYQDMLSGQASRKKGYSKIEMACKQAARDGLEFVWVDTCCIDKTSSAELSEAINSMFQWYKDSAICYVYLSDLDPSNDTSTSLRHCRWFTRGWTLQELVAPRKIQFFDRDWGLRGAEKDLLPQLSQTTGISPAVLAHQVSLGSIPVAVRMSWASGRQTTKLEDLSYCLLGIFNINMPPIYGEGARAFRRLQEEIIKDSHDLSIFAWTAEMRPRSVHPAPSGAPIRH</sequence>
<dbReference type="InterPro" id="IPR010730">
    <property type="entry name" value="HET"/>
</dbReference>
<keyword evidence="4" id="KW-1185">Reference proteome</keyword>
<evidence type="ECO:0000259" key="2">
    <source>
        <dbReference type="Pfam" id="PF26640"/>
    </source>
</evidence>
<feature type="domain" description="DUF8212" evidence="2">
    <location>
        <begin position="219"/>
        <end position="251"/>
    </location>
</feature>
<evidence type="ECO:0000259" key="1">
    <source>
        <dbReference type="Pfam" id="PF06985"/>
    </source>
</evidence>